<dbReference type="Proteomes" id="UP000326565">
    <property type="component" value="Unassembled WGS sequence"/>
</dbReference>
<name>A0A5N5XCV6_9EURO</name>
<organism evidence="2 3">
    <name type="scientific">Aspergillus leporis</name>
    <dbReference type="NCBI Taxonomy" id="41062"/>
    <lineage>
        <taxon>Eukaryota</taxon>
        <taxon>Fungi</taxon>
        <taxon>Dikarya</taxon>
        <taxon>Ascomycota</taxon>
        <taxon>Pezizomycotina</taxon>
        <taxon>Eurotiomycetes</taxon>
        <taxon>Eurotiomycetidae</taxon>
        <taxon>Eurotiales</taxon>
        <taxon>Aspergillaceae</taxon>
        <taxon>Aspergillus</taxon>
        <taxon>Aspergillus subgen. Circumdati</taxon>
    </lineage>
</organism>
<dbReference type="EMBL" id="ML732156">
    <property type="protein sequence ID" value="KAB8078593.1"/>
    <property type="molecule type" value="Genomic_DNA"/>
</dbReference>
<evidence type="ECO:0000256" key="1">
    <source>
        <dbReference type="SAM" id="Phobius"/>
    </source>
</evidence>
<protein>
    <submittedName>
        <fullName evidence="2">Uncharacterized protein</fullName>
    </submittedName>
</protein>
<gene>
    <name evidence="2" type="ORF">BDV29DRAFT_165888</name>
</gene>
<reference evidence="2 3" key="1">
    <citation type="submission" date="2019-04" db="EMBL/GenBank/DDBJ databases">
        <title>Friends and foes A comparative genomics study of 23 Aspergillus species from section Flavi.</title>
        <authorList>
            <consortium name="DOE Joint Genome Institute"/>
            <person name="Kjaerbolling I."/>
            <person name="Vesth T."/>
            <person name="Frisvad J.C."/>
            <person name="Nybo J.L."/>
            <person name="Theobald S."/>
            <person name="Kildgaard S."/>
            <person name="Isbrandt T."/>
            <person name="Kuo A."/>
            <person name="Sato A."/>
            <person name="Lyhne E.K."/>
            <person name="Kogle M.E."/>
            <person name="Wiebenga A."/>
            <person name="Kun R.S."/>
            <person name="Lubbers R.J."/>
            <person name="Makela M.R."/>
            <person name="Barry K."/>
            <person name="Chovatia M."/>
            <person name="Clum A."/>
            <person name="Daum C."/>
            <person name="Haridas S."/>
            <person name="He G."/>
            <person name="LaButti K."/>
            <person name="Lipzen A."/>
            <person name="Mondo S."/>
            <person name="Riley R."/>
            <person name="Salamov A."/>
            <person name="Simmons B.A."/>
            <person name="Magnuson J.K."/>
            <person name="Henrissat B."/>
            <person name="Mortensen U.H."/>
            <person name="Larsen T.O."/>
            <person name="Devries R.P."/>
            <person name="Grigoriev I.V."/>
            <person name="Machida M."/>
            <person name="Baker S.E."/>
            <person name="Andersen M.R."/>
        </authorList>
    </citation>
    <scope>NUCLEOTIDE SEQUENCE [LARGE SCALE GENOMIC DNA]</scope>
    <source>
        <strain evidence="2 3">CBS 151.66</strain>
    </source>
</reference>
<keyword evidence="1" id="KW-0812">Transmembrane</keyword>
<keyword evidence="3" id="KW-1185">Reference proteome</keyword>
<evidence type="ECO:0000313" key="3">
    <source>
        <dbReference type="Proteomes" id="UP000326565"/>
    </source>
</evidence>
<keyword evidence="1" id="KW-1133">Transmembrane helix</keyword>
<feature type="transmembrane region" description="Helical" evidence="1">
    <location>
        <begin position="35"/>
        <end position="54"/>
    </location>
</feature>
<proteinExistence type="predicted"/>
<sequence>MPRIEYEQGMWQHQSYSNRQIASNNRYYCRHRTELSIWSILLSTPISCIVSYIARPSIPSLLCSLP</sequence>
<evidence type="ECO:0000313" key="2">
    <source>
        <dbReference type="EMBL" id="KAB8078593.1"/>
    </source>
</evidence>
<dbReference type="AlphaFoldDB" id="A0A5N5XCV6"/>
<keyword evidence="1" id="KW-0472">Membrane</keyword>
<accession>A0A5N5XCV6</accession>